<keyword evidence="11 14" id="KW-0503">Monooxygenase</keyword>
<dbReference type="InterPro" id="IPR001128">
    <property type="entry name" value="Cyt_P450"/>
</dbReference>
<evidence type="ECO:0000256" key="4">
    <source>
        <dbReference type="ARBA" id="ARBA00010617"/>
    </source>
</evidence>
<dbReference type="GO" id="GO:0004497">
    <property type="term" value="F:monooxygenase activity"/>
    <property type="evidence" value="ECO:0007669"/>
    <property type="project" value="UniProtKB-KW"/>
</dbReference>
<evidence type="ECO:0000256" key="10">
    <source>
        <dbReference type="ARBA" id="ARBA00023004"/>
    </source>
</evidence>
<comment type="similarity">
    <text evidence="4 14">Belongs to the cytochrome P450 family.</text>
</comment>
<comment type="subcellular location">
    <subcellularLocation>
        <location evidence="3">Endoplasmic reticulum membrane</location>
        <topology evidence="3">Peripheral membrane protein</topology>
    </subcellularLocation>
    <subcellularLocation>
        <location evidence="2">Microsome membrane</location>
        <topology evidence="2">Peripheral membrane protein</topology>
    </subcellularLocation>
</comment>
<keyword evidence="16" id="KW-1185">Reference proteome</keyword>
<organism evidence="15 16">
    <name type="scientific">Zophobas morio</name>
    <dbReference type="NCBI Taxonomy" id="2755281"/>
    <lineage>
        <taxon>Eukaryota</taxon>
        <taxon>Metazoa</taxon>
        <taxon>Ecdysozoa</taxon>
        <taxon>Arthropoda</taxon>
        <taxon>Hexapoda</taxon>
        <taxon>Insecta</taxon>
        <taxon>Pterygota</taxon>
        <taxon>Neoptera</taxon>
        <taxon>Endopterygota</taxon>
        <taxon>Coleoptera</taxon>
        <taxon>Polyphaga</taxon>
        <taxon>Cucujiformia</taxon>
        <taxon>Tenebrionidae</taxon>
        <taxon>Zophobas</taxon>
    </lineage>
</organism>
<dbReference type="CDD" id="cd11056">
    <property type="entry name" value="CYP6-like"/>
    <property type="match status" value="1"/>
</dbReference>
<comment type="cofactor">
    <cofactor evidence="1 13">
        <name>heme</name>
        <dbReference type="ChEBI" id="CHEBI:30413"/>
    </cofactor>
</comment>
<dbReference type="GO" id="GO:0020037">
    <property type="term" value="F:heme binding"/>
    <property type="evidence" value="ECO:0007669"/>
    <property type="project" value="InterPro"/>
</dbReference>
<feature type="binding site" description="axial binding residue" evidence="13">
    <location>
        <position position="458"/>
    </location>
    <ligand>
        <name>heme</name>
        <dbReference type="ChEBI" id="CHEBI:30413"/>
    </ligand>
    <ligandPart>
        <name>Fe</name>
        <dbReference type="ChEBI" id="CHEBI:18248"/>
    </ligandPart>
</feature>
<name>A0AA38HXA9_9CUCU</name>
<dbReference type="InterPro" id="IPR017972">
    <property type="entry name" value="Cyt_P450_CS"/>
</dbReference>
<dbReference type="InterPro" id="IPR036396">
    <property type="entry name" value="Cyt_P450_sf"/>
</dbReference>
<dbReference type="PROSITE" id="PS00086">
    <property type="entry name" value="CYTOCHROME_P450"/>
    <property type="match status" value="1"/>
</dbReference>
<reference evidence="15" key="1">
    <citation type="journal article" date="2023" name="G3 (Bethesda)">
        <title>Whole genome assemblies of Zophobas morio and Tenebrio molitor.</title>
        <authorList>
            <person name="Kaur S."/>
            <person name="Stinson S.A."/>
            <person name="diCenzo G.C."/>
        </authorList>
    </citation>
    <scope>NUCLEOTIDE SEQUENCE</scope>
    <source>
        <strain evidence="15">QUZm001</strain>
    </source>
</reference>
<evidence type="ECO:0000313" key="16">
    <source>
        <dbReference type="Proteomes" id="UP001168821"/>
    </source>
</evidence>
<evidence type="ECO:0000256" key="8">
    <source>
        <dbReference type="ARBA" id="ARBA00022848"/>
    </source>
</evidence>
<evidence type="ECO:0000256" key="6">
    <source>
        <dbReference type="ARBA" id="ARBA00022723"/>
    </source>
</evidence>
<dbReference type="GO" id="GO:0005789">
    <property type="term" value="C:endoplasmic reticulum membrane"/>
    <property type="evidence" value="ECO:0007669"/>
    <property type="project" value="UniProtKB-SubCell"/>
</dbReference>
<evidence type="ECO:0000256" key="9">
    <source>
        <dbReference type="ARBA" id="ARBA00023002"/>
    </source>
</evidence>
<dbReference type="AlphaFoldDB" id="A0AA38HXA9"/>
<evidence type="ECO:0000256" key="13">
    <source>
        <dbReference type="PIRSR" id="PIRSR602401-1"/>
    </source>
</evidence>
<dbReference type="FunFam" id="1.10.630.10:FF:000042">
    <property type="entry name" value="Cytochrome P450"/>
    <property type="match status" value="1"/>
</dbReference>
<evidence type="ECO:0000256" key="11">
    <source>
        <dbReference type="ARBA" id="ARBA00023033"/>
    </source>
</evidence>
<dbReference type="Gene3D" id="1.10.630.10">
    <property type="entry name" value="Cytochrome P450"/>
    <property type="match status" value="1"/>
</dbReference>
<evidence type="ECO:0000256" key="7">
    <source>
        <dbReference type="ARBA" id="ARBA00022824"/>
    </source>
</evidence>
<dbReference type="InterPro" id="IPR050476">
    <property type="entry name" value="Insect_CytP450_Detox"/>
</dbReference>
<sequence>MFFFLLGVLLSVLIYIFLIKPCNYWKQKGIKHAPCWPGVGSMGKVLFKKEAFMDVSFNLYNKHVDERYVGYMQFMQQCLLFRDLELIKQITVKDFNHFTDHAIFGQGTDADPMLSKSLVSLTGEKWKNMRATLSPAFTSSKMRNMYLLIEECVSSFVDNLEGEMELEMRDTFSKVTCNVIATTAFGIKIDCRKEPDDEFLKMGQLLADFNLWQTLKLIVAQTSPKLAEFFQIEVFPPSVTTFFRAIIKDNIKKRQDNEIVRPDLIHLLLEARKGKLKFEDDDKTEGVHFDSTTQHVELTDEHIMAQAMLFFLAGFDTITTTASFMAHELAVNVDVQKKLQDEIDGVRSKFGKNVPYEALLSMKYLDQVVSETLRLWPAAFETDRLCTKDYVIQSKNPGEKPFLVEKGVDVVIPVMGIHRDARYYPEPNRFDPERFSDDNKTKIVPGTFLPFGWGPRNCIGSRFALLEIKTIFYHLLSKFEVVPVARTETPIRISKAHFNLQPESGFWLGFKPRKLD</sequence>
<keyword evidence="9 14" id="KW-0560">Oxidoreductase</keyword>
<keyword evidence="5 13" id="KW-0349">Heme</keyword>
<keyword evidence="7" id="KW-0256">Endoplasmic reticulum</keyword>
<evidence type="ECO:0000256" key="5">
    <source>
        <dbReference type="ARBA" id="ARBA00022617"/>
    </source>
</evidence>
<dbReference type="Proteomes" id="UP001168821">
    <property type="component" value="Unassembled WGS sequence"/>
</dbReference>
<dbReference type="InterPro" id="IPR002401">
    <property type="entry name" value="Cyt_P450_E_grp-I"/>
</dbReference>
<dbReference type="EMBL" id="JALNTZ010000007">
    <property type="protein sequence ID" value="KAJ3645303.1"/>
    <property type="molecule type" value="Genomic_DNA"/>
</dbReference>
<proteinExistence type="inferred from homology"/>
<dbReference type="PANTHER" id="PTHR24292">
    <property type="entry name" value="CYTOCHROME P450"/>
    <property type="match status" value="1"/>
</dbReference>
<dbReference type="GO" id="GO:0016705">
    <property type="term" value="F:oxidoreductase activity, acting on paired donors, with incorporation or reduction of molecular oxygen"/>
    <property type="evidence" value="ECO:0007669"/>
    <property type="project" value="InterPro"/>
</dbReference>
<keyword evidence="10 13" id="KW-0408">Iron</keyword>
<dbReference type="PRINTS" id="PR00463">
    <property type="entry name" value="EP450I"/>
</dbReference>
<evidence type="ECO:0008006" key="17">
    <source>
        <dbReference type="Google" id="ProtNLM"/>
    </source>
</evidence>
<evidence type="ECO:0000256" key="14">
    <source>
        <dbReference type="RuleBase" id="RU000461"/>
    </source>
</evidence>
<keyword evidence="12" id="KW-0472">Membrane</keyword>
<comment type="caution">
    <text evidence="15">The sequence shown here is derived from an EMBL/GenBank/DDBJ whole genome shotgun (WGS) entry which is preliminary data.</text>
</comment>
<dbReference type="SUPFAM" id="SSF48264">
    <property type="entry name" value="Cytochrome P450"/>
    <property type="match status" value="1"/>
</dbReference>
<evidence type="ECO:0000256" key="3">
    <source>
        <dbReference type="ARBA" id="ARBA00004406"/>
    </source>
</evidence>
<dbReference type="PRINTS" id="PR00385">
    <property type="entry name" value="P450"/>
</dbReference>
<protein>
    <recommendedName>
        <fullName evidence="17">Cytochrome P450</fullName>
    </recommendedName>
</protein>
<evidence type="ECO:0000313" key="15">
    <source>
        <dbReference type="EMBL" id="KAJ3645303.1"/>
    </source>
</evidence>
<dbReference type="PANTHER" id="PTHR24292:SF54">
    <property type="entry name" value="CYP9F3-RELATED"/>
    <property type="match status" value="1"/>
</dbReference>
<evidence type="ECO:0000256" key="12">
    <source>
        <dbReference type="ARBA" id="ARBA00023136"/>
    </source>
</evidence>
<evidence type="ECO:0000256" key="2">
    <source>
        <dbReference type="ARBA" id="ARBA00004174"/>
    </source>
</evidence>
<keyword evidence="8" id="KW-0492">Microsome</keyword>
<dbReference type="Pfam" id="PF00067">
    <property type="entry name" value="p450"/>
    <property type="match status" value="1"/>
</dbReference>
<gene>
    <name evidence="15" type="ORF">Zmor_022969</name>
</gene>
<accession>A0AA38HXA9</accession>
<keyword evidence="6 13" id="KW-0479">Metal-binding</keyword>
<dbReference type="GO" id="GO:0005506">
    <property type="term" value="F:iron ion binding"/>
    <property type="evidence" value="ECO:0007669"/>
    <property type="project" value="InterPro"/>
</dbReference>
<evidence type="ECO:0000256" key="1">
    <source>
        <dbReference type="ARBA" id="ARBA00001971"/>
    </source>
</evidence>